<feature type="domain" description="AB hydrolase-1" evidence="1">
    <location>
        <begin position="32"/>
        <end position="272"/>
    </location>
</feature>
<accession>A0A4Q7J780</accession>
<gene>
    <name evidence="2" type="ORF">EWH70_16905</name>
</gene>
<dbReference type="EMBL" id="SFCC01000008">
    <property type="protein sequence ID" value="RZQ62642.1"/>
    <property type="molecule type" value="Genomic_DNA"/>
</dbReference>
<dbReference type="PANTHER" id="PTHR43194">
    <property type="entry name" value="HYDROLASE ALPHA/BETA FOLD FAMILY"/>
    <property type="match status" value="1"/>
</dbReference>
<dbReference type="Pfam" id="PF12697">
    <property type="entry name" value="Abhydrolase_6"/>
    <property type="match status" value="1"/>
</dbReference>
<comment type="caution">
    <text evidence="2">The sequence shown here is derived from an EMBL/GenBank/DDBJ whole genome shotgun (WGS) entry which is preliminary data.</text>
</comment>
<dbReference type="InterPro" id="IPR000073">
    <property type="entry name" value="AB_hydrolase_1"/>
</dbReference>
<dbReference type="PRINTS" id="PR00412">
    <property type="entry name" value="EPOXHYDRLASE"/>
</dbReference>
<name>A0A4Q7J780_9PSEU</name>
<protein>
    <submittedName>
        <fullName evidence="2">Alpha/beta fold hydrolase</fullName>
    </submittedName>
</protein>
<dbReference type="PANTHER" id="PTHR43194:SF2">
    <property type="entry name" value="PEROXISOMAL MEMBRANE PROTEIN LPX1"/>
    <property type="match status" value="1"/>
</dbReference>
<dbReference type="Proteomes" id="UP000292003">
    <property type="component" value="Unassembled WGS sequence"/>
</dbReference>
<keyword evidence="2" id="KW-0378">Hydrolase</keyword>
<dbReference type="AlphaFoldDB" id="A0A4Q7J780"/>
<dbReference type="InterPro" id="IPR029058">
    <property type="entry name" value="AB_hydrolase_fold"/>
</dbReference>
<dbReference type="OrthoDB" id="3211023at2"/>
<dbReference type="GO" id="GO:0016787">
    <property type="term" value="F:hydrolase activity"/>
    <property type="evidence" value="ECO:0007669"/>
    <property type="project" value="UniProtKB-KW"/>
</dbReference>
<keyword evidence="3" id="KW-1185">Reference proteome</keyword>
<dbReference type="InterPro" id="IPR000639">
    <property type="entry name" value="Epox_hydrolase-like"/>
</dbReference>
<sequence length="284" mass="29934">MGHSQLSPHSAVRTELAGLAALRAGERGPIALLLPGYTGSKEDFAPVLDELVTAGFQVVALDLPGQYESGGPVDEEAYLPGALGQVVADVVTELAAGGQPVLLLGHSYGGLVARSAVLAGAPVAGLTLMDTGPEHLPADGMRYQALGIGEELLREGGLEPAYALREEISARFEAWLRIPAEVKAFLRARFVASSAAGLLGMARALREEPDRVGELAAALRSREAPCLVVAGENDDAWSPETQRDMARRLDARFELVPGAAHSPNTENPAALLKVIVPVWRSWVL</sequence>
<dbReference type="InterPro" id="IPR050228">
    <property type="entry name" value="Carboxylesterase_BioH"/>
</dbReference>
<proteinExistence type="predicted"/>
<evidence type="ECO:0000313" key="3">
    <source>
        <dbReference type="Proteomes" id="UP000292003"/>
    </source>
</evidence>
<dbReference type="SUPFAM" id="SSF53474">
    <property type="entry name" value="alpha/beta-Hydrolases"/>
    <property type="match status" value="1"/>
</dbReference>
<organism evidence="2 3">
    <name type="scientific">Amycolatopsis suaedae</name>
    <dbReference type="NCBI Taxonomy" id="2510978"/>
    <lineage>
        <taxon>Bacteria</taxon>
        <taxon>Bacillati</taxon>
        <taxon>Actinomycetota</taxon>
        <taxon>Actinomycetes</taxon>
        <taxon>Pseudonocardiales</taxon>
        <taxon>Pseudonocardiaceae</taxon>
        <taxon>Amycolatopsis</taxon>
    </lineage>
</organism>
<evidence type="ECO:0000259" key="1">
    <source>
        <dbReference type="Pfam" id="PF12697"/>
    </source>
</evidence>
<reference evidence="2 3" key="1">
    <citation type="submission" date="2019-02" db="EMBL/GenBank/DDBJ databases">
        <title>Draft genome sequence of Amycolatopsis sp. 8-3EHSu isolated from roots of Suaeda maritima.</title>
        <authorList>
            <person name="Duangmal K."/>
            <person name="Chantavorakit T."/>
        </authorList>
    </citation>
    <scope>NUCLEOTIDE SEQUENCE [LARGE SCALE GENOMIC DNA]</scope>
    <source>
        <strain evidence="2 3">8-3EHSu</strain>
    </source>
</reference>
<dbReference type="Gene3D" id="3.40.50.1820">
    <property type="entry name" value="alpha/beta hydrolase"/>
    <property type="match status" value="1"/>
</dbReference>
<dbReference type="RefSeq" id="WP_130476380.1">
    <property type="nucleotide sequence ID" value="NZ_SFCC01000008.1"/>
</dbReference>
<evidence type="ECO:0000313" key="2">
    <source>
        <dbReference type="EMBL" id="RZQ62642.1"/>
    </source>
</evidence>